<gene>
    <name evidence="5" type="ORF">H9Y04_22060</name>
</gene>
<sequence>MAVLARQGRVLVIRRGPGARAAGYWAPLSGTIEAGESQADALVREVREEVGLEVTPLAKVWECPTEDGSFLLHWWTASFDDTPLALDPDEVSEARWVTAEEFAELHPTFDGDRPFFDDVLPTLGLVVPEGPGRQQDHADESA</sequence>
<comment type="caution">
    <text evidence="5">The sequence shown here is derived from an EMBL/GenBank/DDBJ whole genome shotgun (WGS) entry which is preliminary data.</text>
</comment>
<dbReference type="PROSITE" id="PS51462">
    <property type="entry name" value="NUDIX"/>
    <property type="match status" value="1"/>
</dbReference>
<evidence type="ECO:0000313" key="6">
    <source>
        <dbReference type="Proteomes" id="UP000642284"/>
    </source>
</evidence>
<evidence type="ECO:0000259" key="4">
    <source>
        <dbReference type="PROSITE" id="PS51462"/>
    </source>
</evidence>
<evidence type="ECO:0000256" key="1">
    <source>
        <dbReference type="ARBA" id="ARBA00001946"/>
    </source>
</evidence>
<protein>
    <submittedName>
        <fullName evidence="5">NUDIX hydrolase</fullName>
    </submittedName>
</protein>
<organism evidence="5 6">
    <name type="scientific">Streptomyces polyasparticus</name>
    <dbReference type="NCBI Taxonomy" id="2767826"/>
    <lineage>
        <taxon>Bacteria</taxon>
        <taxon>Bacillati</taxon>
        <taxon>Actinomycetota</taxon>
        <taxon>Actinomycetes</taxon>
        <taxon>Kitasatosporales</taxon>
        <taxon>Streptomycetaceae</taxon>
        <taxon>Streptomyces</taxon>
    </lineage>
</organism>
<accession>A0ABR7SL65</accession>
<dbReference type="Gene3D" id="3.90.79.10">
    <property type="entry name" value="Nucleoside Triphosphate Pyrophosphohydrolase"/>
    <property type="match status" value="1"/>
</dbReference>
<dbReference type="InterPro" id="IPR000086">
    <property type="entry name" value="NUDIX_hydrolase_dom"/>
</dbReference>
<dbReference type="InterPro" id="IPR015797">
    <property type="entry name" value="NUDIX_hydrolase-like_dom_sf"/>
</dbReference>
<keyword evidence="3" id="KW-0460">Magnesium</keyword>
<reference evidence="5 6" key="1">
    <citation type="submission" date="2020-08" db="EMBL/GenBank/DDBJ databases">
        <title>Genemic of Streptomyces polyaspartic.</title>
        <authorList>
            <person name="Liu W."/>
        </authorList>
    </citation>
    <scope>NUCLEOTIDE SEQUENCE [LARGE SCALE GENOMIC DNA]</scope>
    <source>
        <strain evidence="5 6">TRM66268-LWL</strain>
    </source>
</reference>
<proteinExistence type="predicted"/>
<comment type="cofactor">
    <cofactor evidence="1">
        <name>Mg(2+)</name>
        <dbReference type="ChEBI" id="CHEBI:18420"/>
    </cofactor>
</comment>
<keyword evidence="6" id="KW-1185">Reference proteome</keyword>
<evidence type="ECO:0000313" key="5">
    <source>
        <dbReference type="EMBL" id="MBC9715241.1"/>
    </source>
</evidence>
<dbReference type="InterPro" id="IPR020084">
    <property type="entry name" value="NUDIX_hydrolase_CS"/>
</dbReference>
<keyword evidence="2 5" id="KW-0378">Hydrolase</keyword>
<dbReference type="PANTHER" id="PTHR43046">
    <property type="entry name" value="GDP-MANNOSE MANNOSYL HYDROLASE"/>
    <property type="match status" value="1"/>
</dbReference>
<dbReference type="Pfam" id="PF00293">
    <property type="entry name" value="NUDIX"/>
    <property type="match status" value="1"/>
</dbReference>
<feature type="domain" description="Nudix hydrolase" evidence="4">
    <location>
        <begin position="1"/>
        <end position="121"/>
    </location>
</feature>
<evidence type="ECO:0000256" key="2">
    <source>
        <dbReference type="ARBA" id="ARBA00022801"/>
    </source>
</evidence>
<name>A0ABR7SL65_9ACTN</name>
<dbReference type="Proteomes" id="UP000642284">
    <property type="component" value="Unassembled WGS sequence"/>
</dbReference>
<dbReference type="PROSITE" id="PS00893">
    <property type="entry name" value="NUDIX_BOX"/>
    <property type="match status" value="1"/>
</dbReference>
<dbReference type="SUPFAM" id="SSF55811">
    <property type="entry name" value="Nudix"/>
    <property type="match status" value="1"/>
</dbReference>
<dbReference type="PANTHER" id="PTHR43046:SF12">
    <property type="entry name" value="GDP-MANNOSE MANNOSYL HYDROLASE"/>
    <property type="match status" value="1"/>
</dbReference>
<dbReference type="GO" id="GO:0016787">
    <property type="term" value="F:hydrolase activity"/>
    <property type="evidence" value="ECO:0007669"/>
    <property type="project" value="UniProtKB-KW"/>
</dbReference>
<dbReference type="EMBL" id="JACTVJ010000010">
    <property type="protein sequence ID" value="MBC9715241.1"/>
    <property type="molecule type" value="Genomic_DNA"/>
</dbReference>
<evidence type="ECO:0000256" key="3">
    <source>
        <dbReference type="ARBA" id="ARBA00022842"/>
    </source>
</evidence>